<reference evidence="2 3" key="1">
    <citation type="journal article" date="2019" name="Int. J. Syst. Evol. Microbiol.">
        <title>The Global Catalogue of Microorganisms (GCM) 10K type strain sequencing project: providing services to taxonomists for standard genome sequencing and annotation.</title>
        <authorList>
            <consortium name="The Broad Institute Genomics Platform"/>
            <consortium name="The Broad Institute Genome Sequencing Center for Infectious Disease"/>
            <person name="Wu L."/>
            <person name="Ma J."/>
        </authorList>
    </citation>
    <scope>NUCLEOTIDE SEQUENCE [LARGE SCALE GENOMIC DNA]</scope>
    <source>
        <strain evidence="2 3">JCM 15921</strain>
    </source>
</reference>
<protein>
    <recommendedName>
        <fullName evidence="1">AB hydrolase-1 domain-containing protein</fullName>
    </recommendedName>
</protein>
<dbReference type="RefSeq" id="WP_344367903.1">
    <property type="nucleotide sequence ID" value="NZ_BAAAQB010000041.1"/>
</dbReference>
<gene>
    <name evidence="2" type="ORF">GCM10009825_37670</name>
</gene>
<dbReference type="InterPro" id="IPR000073">
    <property type="entry name" value="AB_hydrolase_1"/>
</dbReference>
<dbReference type="Gene3D" id="3.40.50.1820">
    <property type="entry name" value="alpha/beta hydrolase"/>
    <property type="match status" value="1"/>
</dbReference>
<dbReference type="InterPro" id="IPR029058">
    <property type="entry name" value="AB_hydrolase_fold"/>
</dbReference>
<evidence type="ECO:0000313" key="2">
    <source>
        <dbReference type="EMBL" id="GAA2145253.1"/>
    </source>
</evidence>
<evidence type="ECO:0000313" key="3">
    <source>
        <dbReference type="Proteomes" id="UP001500102"/>
    </source>
</evidence>
<comment type="caution">
    <text evidence="2">The sequence shown here is derived from an EMBL/GenBank/DDBJ whole genome shotgun (WGS) entry which is preliminary data.</text>
</comment>
<dbReference type="PANTHER" id="PTHR43798">
    <property type="entry name" value="MONOACYLGLYCEROL LIPASE"/>
    <property type="match status" value="1"/>
</dbReference>
<dbReference type="Proteomes" id="UP001500102">
    <property type="component" value="Unassembled WGS sequence"/>
</dbReference>
<dbReference type="SUPFAM" id="SSF53474">
    <property type="entry name" value="alpha/beta-Hydrolases"/>
    <property type="match status" value="1"/>
</dbReference>
<proteinExistence type="predicted"/>
<organism evidence="2 3">
    <name type="scientific">Arthrobacter humicola</name>
    <dbReference type="NCBI Taxonomy" id="409291"/>
    <lineage>
        <taxon>Bacteria</taxon>
        <taxon>Bacillati</taxon>
        <taxon>Actinomycetota</taxon>
        <taxon>Actinomycetes</taxon>
        <taxon>Micrococcales</taxon>
        <taxon>Micrococcaceae</taxon>
        <taxon>Arthrobacter</taxon>
    </lineage>
</organism>
<dbReference type="PANTHER" id="PTHR43798:SF5">
    <property type="entry name" value="MONOACYLGLYCEROL LIPASE ABHD6"/>
    <property type="match status" value="1"/>
</dbReference>
<feature type="domain" description="AB hydrolase-1" evidence="1">
    <location>
        <begin position="34"/>
        <end position="142"/>
    </location>
</feature>
<sequence length="312" mass="33110">MAETSRKDYSTIDVPVRGGLLHAAVWGEENPAAPTILAVHGVTSSHMQWTVLADALPGVRIIAPDLRGRGRSNALPGPFGMAAHAQDLAALLDAVSAGPIVVLGHSMGAFAAQVFAHAYPQWVSSLVLVDGGLPLPLPPGVSVDQAIDEILGPAAARLSMSFPDHETYLEFWRRHPAFADDWNDAVEAYARYDLLGEAPYFRPATTVDAMTEDSRDLLAGDSVRHALQDLNHPAVLLWAPRGLLDESPGLYTHESVDAWAGSHRSLRTEVVPGVNHYTIVMGSSGAARVAAAVKEALDAGRTGTAGRYPPGD</sequence>
<accession>A0ABN2ZNZ6</accession>
<evidence type="ECO:0000259" key="1">
    <source>
        <dbReference type="Pfam" id="PF00561"/>
    </source>
</evidence>
<dbReference type="Pfam" id="PF00561">
    <property type="entry name" value="Abhydrolase_1"/>
    <property type="match status" value="1"/>
</dbReference>
<keyword evidence="3" id="KW-1185">Reference proteome</keyword>
<dbReference type="InterPro" id="IPR050266">
    <property type="entry name" value="AB_hydrolase_sf"/>
</dbReference>
<dbReference type="EMBL" id="BAAAQB010000041">
    <property type="protein sequence ID" value="GAA2145253.1"/>
    <property type="molecule type" value="Genomic_DNA"/>
</dbReference>
<dbReference type="PRINTS" id="PR00111">
    <property type="entry name" value="ABHYDROLASE"/>
</dbReference>
<name>A0ABN2ZNZ6_9MICC</name>